<dbReference type="Pfam" id="PF12146">
    <property type="entry name" value="Hydrolase_4"/>
    <property type="match status" value="1"/>
</dbReference>
<evidence type="ECO:0000313" key="4">
    <source>
        <dbReference type="Proteomes" id="UP000030014"/>
    </source>
</evidence>
<keyword evidence="1" id="KW-0812">Transmembrane</keyword>
<dbReference type="InterPro" id="IPR029058">
    <property type="entry name" value="AB_hydrolase_fold"/>
</dbReference>
<name>A0A0A0IH14_CLOBO</name>
<organism evidence="3 4">
    <name type="scientific">Clostridium botulinum C/D str. DC5</name>
    <dbReference type="NCBI Taxonomy" id="1443128"/>
    <lineage>
        <taxon>Bacteria</taxon>
        <taxon>Bacillati</taxon>
        <taxon>Bacillota</taxon>
        <taxon>Clostridia</taxon>
        <taxon>Eubacteriales</taxon>
        <taxon>Clostridiaceae</taxon>
        <taxon>Clostridium</taxon>
    </lineage>
</organism>
<keyword evidence="1" id="KW-1133">Transmembrane helix</keyword>
<dbReference type="InterPro" id="IPR022742">
    <property type="entry name" value="Hydrolase_4"/>
</dbReference>
<dbReference type="EMBL" id="JDRY01000023">
    <property type="protein sequence ID" value="KGN00253.1"/>
    <property type="molecule type" value="Genomic_DNA"/>
</dbReference>
<proteinExistence type="predicted"/>
<reference evidence="3 4" key="1">
    <citation type="submission" date="2014-01" db="EMBL/GenBank/DDBJ databases">
        <title>Plasmidome dynamics in the species complex Clostridium novyi sensu lato converts strains of independent lineages into distinctly different pathogens.</title>
        <authorList>
            <person name="Skarin H."/>
            <person name="Segerman B."/>
        </authorList>
    </citation>
    <scope>NUCLEOTIDE SEQUENCE [LARGE SCALE GENOMIC DNA]</scope>
    <source>
        <strain evidence="3 4">DC5</strain>
    </source>
</reference>
<dbReference type="PANTHER" id="PTHR43358">
    <property type="entry name" value="ALPHA/BETA-HYDROLASE"/>
    <property type="match status" value="1"/>
</dbReference>
<dbReference type="SUPFAM" id="SSF53474">
    <property type="entry name" value="alpha/beta-Hydrolases"/>
    <property type="match status" value="1"/>
</dbReference>
<evidence type="ECO:0000256" key="1">
    <source>
        <dbReference type="SAM" id="Phobius"/>
    </source>
</evidence>
<dbReference type="AlphaFoldDB" id="A0A0A0IH14"/>
<protein>
    <recommendedName>
        <fullName evidence="2">Serine aminopeptidase S33 domain-containing protein</fullName>
    </recommendedName>
</protein>
<dbReference type="RefSeq" id="WP_039259271.1">
    <property type="nucleotide sequence ID" value="NZ_JDRY01000023.1"/>
</dbReference>
<accession>A0A0A0IH14</accession>
<gene>
    <name evidence="3" type="ORF">Z955_04480</name>
</gene>
<dbReference type="InterPro" id="IPR052920">
    <property type="entry name" value="DNA-binding_regulatory"/>
</dbReference>
<feature type="transmembrane region" description="Helical" evidence="1">
    <location>
        <begin position="20"/>
        <end position="41"/>
    </location>
</feature>
<keyword evidence="1" id="KW-0472">Membrane</keyword>
<sequence>MEIIKTKCCKRLYKKGLIKIIIFFFIIIFIIFIGISVYVGINLTSPKREVLKNTPKDLGLIYEDISFKSKLDGVTLKGWWISAQSNENIKSTRKTIIFSHGYGNNRGLYKISVINLAKKLASEGYNVLTFDFRACGESEGKYVTIGGMEKYDLLGAINFAKNEKYSETIDLMGWSMGAVTSILVASESNDVQAVIADSPFGNLEDYLEENLSYWSHLPNFFFTKTILYTLPKIRKFNIDEVDAIKAVQKLNNKKIFLIHSKDDDAIPCSNSEKIYNAIQDKKNAKIWYTSKAKHIKSYSLYKDEYEKKVIDFLKEY</sequence>
<dbReference type="PANTHER" id="PTHR43358:SF4">
    <property type="entry name" value="ALPHA_BETA HYDROLASE FOLD-1 DOMAIN-CONTAINING PROTEIN"/>
    <property type="match status" value="1"/>
</dbReference>
<dbReference type="Gene3D" id="3.40.50.1820">
    <property type="entry name" value="alpha/beta hydrolase"/>
    <property type="match status" value="1"/>
</dbReference>
<evidence type="ECO:0000313" key="3">
    <source>
        <dbReference type="EMBL" id="KGN00253.1"/>
    </source>
</evidence>
<evidence type="ECO:0000259" key="2">
    <source>
        <dbReference type="Pfam" id="PF12146"/>
    </source>
</evidence>
<feature type="domain" description="Serine aminopeptidase S33" evidence="2">
    <location>
        <begin position="91"/>
        <end position="211"/>
    </location>
</feature>
<dbReference type="Proteomes" id="UP000030014">
    <property type="component" value="Unassembled WGS sequence"/>
</dbReference>
<comment type="caution">
    <text evidence="3">The sequence shown here is derived from an EMBL/GenBank/DDBJ whole genome shotgun (WGS) entry which is preliminary data.</text>
</comment>